<evidence type="ECO:0000313" key="2">
    <source>
        <dbReference type="Proteomes" id="UP001207588"/>
    </source>
</evidence>
<sequence>MSEVLVVGPHELRPGDEIVGVQRRGAGDTVSPRSNKIVEVGASEDPVTGGECIPLRRRASDPDWYELNLWKGSEYGDDTLFHVQRT</sequence>
<name>A0AAW5S834_MYCBC</name>
<dbReference type="RefSeq" id="WP_139800233.1">
    <property type="nucleotide sequence ID" value="NZ_JACKTG010000051.1"/>
</dbReference>
<reference evidence="1" key="1">
    <citation type="submission" date="2020-07" db="EMBL/GenBank/DDBJ databases">
        <authorList>
            <person name="Pettersson B.M.F."/>
            <person name="Behra P.R.K."/>
            <person name="Ramesh M."/>
            <person name="Das S."/>
            <person name="Dasgupta S."/>
            <person name="Kirsebom L.A."/>
        </authorList>
    </citation>
    <scope>NUCLEOTIDE SEQUENCE</scope>
    <source>
        <strain evidence="1">DSM 45439</strain>
    </source>
</reference>
<dbReference type="AlphaFoldDB" id="A0AAW5S834"/>
<dbReference type="Proteomes" id="UP001207588">
    <property type="component" value="Unassembled WGS sequence"/>
</dbReference>
<evidence type="ECO:0000313" key="1">
    <source>
        <dbReference type="EMBL" id="MCV6990832.1"/>
    </source>
</evidence>
<organism evidence="1 2">
    <name type="scientific">Mycobacterium bouchedurhonense</name>
    <dbReference type="NCBI Taxonomy" id="701041"/>
    <lineage>
        <taxon>Bacteria</taxon>
        <taxon>Bacillati</taxon>
        <taxon>Actinomycetota</taxon>
        <taxon>Actinomycetes</taxon>
        <taxon>Mycobacteriales</taxon>
        <taxon>Mycobacteriaceae</taxon>
        <taxon>Mycobacterium</taxon>
        <taxon>Mycobacterium avium complex (MAC)</taxon>
    </lineage>
</organism>
<accession>A0AAW5S834</accession>
<proteinExistence type="predicted"/>
<gene>
    <name evidence="1" type="ORF">H7I91_16340</name>
</gene>
<dbReference type="EMBL" id="JACKTG010000051">
    <property type="protein sequence ID" value="MCV6990832.1"/>
    <property type="molecule type" value="Genomic_DNA"/>
</dbReference>
<protein>
    <submittedName>
        <fullName evidence="1">Uncharacterized protein</fullName>
    </submittedName>
</protein>
<comment type="caution">
    <text evidence="1">The sequence shown here is derived from an EMBL/GenBank/DDBJ whole genome shotgun (WGS) entry which is preliminary data.</text>
</comment>
<reference evidence="1" key="2">
    <citation type="journal article" date="2022" name="BMC Genomics">
        <title>Comparative genome analysis of mycobacteria focusing on tRNA and non-coding RNA.</title>
        <authorList>
            <person name="Behra P.R.K."/>
            <person name="Pettersson B.M.F."/>
            <person name="Ramesh M."/>
            <person name="Das S."/>
            <person name="Dasgupta S."/>
            <person name="Kirsebom L.A."/>
        </authorList>
    </citation>
    <scope>NUCLEOTIDE SEQUENCE</scope>
    <source>
        <strain evidence="1">DSM 45439</strain>
    </source>
</reference>